<name>A0AAE1LP46_9NEOP</name>
<dbReference type="Pfam" id="PF13613">
    <property type="entry name" value="HTH_Tnp_4"/>
    <property type="match status" value="1"/>
</dbReference>
<reference evidence="2" key="2">
    <citation type="journal article" date="2023" name="BMC Genomics">
        <title>Pest status, molecular evolution, and epigenetic factors derived from the genome assembly of Frankliniella fusca, a thysanopteran phytovirus vector.</title>
        <authorList>
            <person name="Catto M.A."/>
            <person name="Labadie P.E."/>
            <person name="Jacobson A.L."/>
            <person name="Kennedy G.G."/>
            <person name="Srinivasan R."/>
            <person name="Hunt B.G."/>
        </authorList>
    </citation>
    <scope>NUCLEOTIDE SEQUENCE</scope>
    <source>
        <strain evidence="2">PL_HMW_Pooled</strain>
    </source>
</reference>
<evidence type="ECO:0000259" key="1">
    <source>
        <dbReference type="Pfam" id="PF13613"/>
    </source>
</evidence>
<feature type="domain" description="Transposase Helix-turn-helix" evidence="1">
    <location>
        <begin position="16"/>
        <end position="63"/>
    </location>
</feature>
<accession>A0AAE1LP46</accession>
<reference evidence="2" key="1">
    <citation type="submission" date="2021-07" db="EMBL/GenBank/DDBJ databases">
        <authorList>
            <person name="Catto M.A."/>
            <person name="Jacobson A."/>
            <person name="Kennedy G."/>
            <person name="Labadie P."/>
            <person name="Hunt B.G."/>
            <person name="Srinivasan R."/>
        </authorList>
    </citation>
    <scope>NUCLEOTIDE SEQUENCE</scope>
    <source>
        <strain evidence="2">PL_HMW_Pooled</strain>
        <tissue evidence="2">Head</tissue>
    </source>
</reference>
<dbReference type="PANTHER" id="PTHR23080:SF63">
    <property type="entry name" value="TICK TRANSPOSON"/>
    <property type="match status" value="1"/>
</dbReference>
<gene>
    <name evidence="2" type="ORF">KUF71_013963</name>
</gene>
<proteinExistence type="predicted"/>
<dbReference type="Proteomes" id="UP001219518">
    <property type="component" value="Unassembled WGS sequence"/>
</dbReference>
<evidence type="ECO:0000313" key="2">
    <source>
        <dbReference type="EMBL" id="KAK3925714.1"/>
    </source>
</evidence>
<evidence type="ECO:0000313" key="3">
    <source>
        <dbReference type="Proteomes" id="UP001219518"/>
    </source>
</evidence>
<dbReference type="PANTHER" id="PTHR23080">
    <property type="entry name" value="THAP DOMAIN PROTEIN"/>
    <property type="match status" value="1"/>
</dbReference>
<protein>
    <submittedName>
        <fullName evidence="2">Bcl-2-related ovarian killer protein</fullName>
    </submittedName>
</protein>
<keyword evidence="3" id="KW-1185">Reference proteome</keyword>
<dbReference type="InterPro" id="IPR027805">
    <property type="entry name" value="Transposase_HTH_dom"/>
</dbReference>
<dbReference type="AlphaFoldDB" id="A0AAE1LP46"/>
<dbReference type="EMBL" id="JAHWGI010001240">
    <property type="protein sequence ID" value="KAK3925714.1"/>
    <property type="molecule type" value="Genomic_DNA"/>
</dbReference>
<comment type="caution">
    <text evidence="2">The sequence shown here is derived from an EMBL/GenBank/DDBJ whole genome shotgun (WGS) entry which is preliminary data.</text>
</comment>
<sequence>MVSQHSERSDRRTVPSQFQELCVVLLRLHLNLQEEDLAYLFNIDQSTVSRIIDAWLSVMAHALECFIIWADRETLKKQCLSAFRMHMVQKSQL</sequence>
<organism evidence="2 3">
    <name type="scientific">Frankliniella fusca</name>
    <dbReference type="NCBI Taxonomy" id="407009"/>
    <lineage>
        <taxon>Eukaryota</taxon>
        <taxon>Metazoa</taxon>
        <taxon>Ecdysozoa</taxon>
        <taxon>Arthropoda</taxon>
        <taxon>Hexapoda</taxon>
        <taxon>Insecta</taxon>
        <taxon>Pterygota</taxon>
        <taxon>Neoptera</taxon>
        <taxon>Paraneoptera</taxon>
        <taxon>Thysanoptera</taxon>
        <taxon>Terebrantia</taxon>
        <taxon>Thripoidea</taxon>
        <taxon>Thripidae</taxon>
        <taxon>Frankliniella</taxon>
    </lineage>
</organism>